<feature type="non-terminal residue" evidence="1">
    <location>
        <position position="1"/>
    </location>
</feature>
<sequence length="185" mass="19143">VIRDNVAWLTPFRRDALDIEFLDQCQLCKLYDALVGDECGLGNAGAPPWGLRGQPLDASSACGELRSLSGGSDGLGTASPVGLEAKPFESELAAEVTAILQRLPASHDARVQHAVARAYARIISAGCVDNRADAVRIVGSGCAVEAVLEVCAAALGAHASVDDVALPGAIVFPAPRKTSLTPQIE</sequence>
<evidence type="ECO:0000313" key="2">
    <source>
        <dbReference type="Proteomes" id="UP001189429"/>
    </source>
</evidence>
<organism evidence="1 2">
    <name type="scientific">Prorocentrum cordatum</name>
    <dbReference type="NCBI Taxonomy" id="2364126"/>
    <lineage>
        <taxon>Eukaryota</taxon>
        <taxon>Sar</taxon>
        <taxon>Alveolata</taxon>
        <taxon>Dinophyceae</taxon>
        <taxon>Prorocentrales</taxon>
        <taxon>Prorocentraceae</taxon>
        <taxon>Prorocentrum</taxon>
    </lineage>
</organism>
<evidence type="ECO:0000313" key="1">
    <source>
        <dbReference type="EMBL" id="CAK0844215.1"/>
    </source>
</evidence>
<name>A0ABN9TEL6_9DINO</name>
<gene>
    <name evidence="1" type="ORF">PCOR1329_LOCUS38356</name>
</gene>
<comment type="caution">
    <text evidence="1">The sequence shown here is derived from an EMBL/GenBank/DDBJ whole genome shotgun (WGS) entry which is preliminary data.</text>
</comment>
<dbReference type="EMBL" id="CAUYUJ010014644">
    <property type="protein sequence ID" value="CAK0844215.1"/>
    <property type="molecule type" value="Genomic_DNA"/>
</dbReference>
<feature type="non-terminal residue" evidence="1">
    <location>
        <position position="185"/>
    </location>
</feature>
<dbReference type="Proteomes" id="UP001189429">
    <property type="component" value="Unassembled WGS sequence"/>
</dbReference>
<accession>A0ABN9TEL6</accession>
<proteinExistence type="predicted"/>
<reference evidence="1" key="1">
    <citation type="submission" date="2023-10" db="EMBL/GenBank/DDBJ databases">
        <authorList>
            <person name="Chen Y."/>
            <person name="Shah S."/>
            <person name="Dougan E. K."/>
            <person name="Thang M."/>
            <person name="Chan C."/>
        </authorList>
    </citation>
    <scope>NUCLEOTIDE SEQUENCE [LARGE SCALE GENOMIC DNA]</scope>
</reference>
<protein>
    <submittedName>
        <fullName evidence="1">Uncharacterized protein</fullName>
    </submittedName>
</protein>
<keyword evidence="2" id="KW-1185">Reference proteome</keyword>